<dbReference type="AlphaFoldDB" id="Q656S3"/>
<dbReference type="Pfam" id="PF03195">
    <property type="entry name" value="LOB"/>
    <property type="match status" value="1"/>
</dbReference>
<protein>
    <recommendedName>
        <fullName evidence="3">LOB domain-containing protein</fullName>
    </recommendedName>
</protein>
<dbReference type="PROSITE" id="PS50891">
    <property type="entry name" value="LOB"/>
    <property type="match status" value="1"/>
</dbReference>
<organism evidence="4">
    <name type="scientific">Oryza sativa subsp. japonica</name>
    <name type="common">Rice</name>
    <dbReference type="NCBI Taxonomy" id="39947"/>
    <lineage>
        <taxon>Eukaryota</taxon>
        <taxon>Viridiplantae</taxon>
        <taxon>Streptophyta</taxon>
        <taxon>Embryophyta</taxon>
        <taxon>Tracheophyta</taxon>
        <taxon>Spermatophyta</taxon>
        <taxon>Magnoliopsida</taxon>
        <taxon>Liliopsida</taxon>
        <taxon>Poales</taxon>
        <taxon>Poaceae</taxon>
        <taxon>BOP clade</taxon>
        <taxon>Oryzoideae</taxon>
        <taxon>Oryzeae</taxon>
        <taxon>Oryzinae</taxon>
        <taxon>Oryza</taxon>
        <taxon>Oryza sativa</taxon>
    </lineage>
</organism>
<dbReference type="PANTHER" id="PTHR31301">
    <property type="entry name" value="LOB DOMAIN-CONTAINING PROTEIN 4-RELATED"/>
    <property type="match status" value="1"/>
</dbReference>
<feature type="domain" description="LOB" evidence="3">
    <location>
        <begin position="10"/>
        <end position="114"/>
    </location>
</feature>
<sequence length="154" mass="16633">MADPPPPHHPPCAACAHQGRPSCPAGCPLAPYFPADRPERFEYANLLFGVDGILRRLEAAGPDTVTRLATMASIVFVSDARAADPVHGAYGVIRNLQQELASVKAEIAAIRQKQQQAQQPPPALEDPPPPPEHVGTNHVKNKLKWTDFSKALPK</sequence>
<feature type="compositionally biased region" description="Pro residues" evidence="2">
    <location>
        <begin position="119"/>
        <end position="132"/>
    </location>
</feature>
<evidence type="ECO:0000256" key="2">
    <source>
        <dbReference type="SAM" id="MobiDB-lite"/>
    </source>
</evidence>
<gene>
    <name evidence="4" type="primary">B1151A10.21</name>
</gene>
<accession>Q656S3</accession>
<dbReference type="PANTHER" id="PTHR31301:SF21">
    <property type="entry name" value="LOB DOMAIN-CONTAINING PROTEIN 27-RELATED"/>
    <property type="match status" value="1"/>
</dbReference>
<dbReference type="EMBL" id="AP003413">
    <property type="protein sequence ID" value="BAD45187.1"/>
    <property type="molecule type" value="Genomic_DNA"/>
</dbReference>
<name>Q656S3_ORYSJ</name>
<evidence type="ECO:0000313" key="4">
    <source>
        <dbReference type="EMBL" id="BAD45187.1"/>
    </source>
</evidence>
<dbReference type="InterPro" id="IPR004883">
    <property type="entry name" value="LOB"/>
</dbReference>
<dbReference type="Proteomes" id="UP000817658">
    <property type="component" value="Chromosome 1"/>
</dbReference>
<reference evidence="4" key="1">
    <citation type="journal article" date="2002" name="Nature">
        <title>The genome sequence and structure of rice chromosome 1.</title>
        <authorList>
            <person name="Sasaki T."/>
            <person name="Matsumoto T."/>
            <person name="Yamamoto K."/>
            <person name="Sakata K."/>
            <person name="Baba T."/>
            <person name="Katayose Y."/>
            <person name="Wu J."/>
            <person name="Niimura Y."/>
            <person name="Cheng Z."/>
            <person name="Nagamura Y."/>
            <person name="Antonio B.A."/>
            <person name="Kanamori H."/>
            <person name="Hosokawa S."/>
            <person name="Masukawa M."/>
            <person name="Arikawa K."/>
            <person name="Chiden Y."/>
            <person name="Hayashi M."/>
            <person name="Okamoto M."/>
            <person name="Ando T."/>
            <person name="Aoki H."/>
            <person name="Arita K."/>
            <person name="Hamada M."/>
            <person name="Harada C."/>
            <person name="Hijishita S."/>
            <person name="Honda M."/>
            <person name="Ichikawa Y."/>
            <person name="Idonuma A."/>
            <person name="Iijima M."/>
            <person name="Ikeda M."/>
            <person name="Ikeno M."/>
            <person name="Itoh S."/>
            <person name="Itoh T."/>
            <person name="Itoh Y."/>
            <person name="Itoh Y."/>
            <person name="Iwabuchi A."/>
            <person name="Kamiya K."/>
            <person name="Karasawa W."/>
            <person name="Katagiri S."/>
            <person name="Kikuta A."/>
            <person name="Kobayashi N."/>
            <person name="Kono I."/>
            <person name="Machita K."/>
            <person name="Maehara T."/>
            <person name="Mizuno H."/>
            <person name="Mizubayashi T."/>
            <person name="Mukai Y."/>
            <person name="Nagasaki H."/>
            <person name="Nakashima M."/>
            <person name="Nakama Y."/>
            <person name="Nakamichi Y."/>
            <person name="Nakamura M."/>
            <person name="Namiki N."/>
            <person name="Negishi M."/>
            <person name="Ohta I."/>
            <person name="Ono N."/>
            <person name="Saji S."/>
            <person name="Sakai K."/>
            <person name="Shibata M."/>
            <person name="Shimokawa T."/>
            <person name="Shomura A."/>
            <person name="Song J."/>
            <person name="Takazaki Y."/>
            <person name="Terasawa K."/>
            <person name="Tsuji K."/>
            <person name="Waki K."/>
            <person name="Yamagata H."/>
            <person name="Yamane H."/>
            <person name="Yoshiki S."/>
            <person name="Yoshihara R."/>
            <person name="Yukawa K."/>
            <person name="Zhong H."/>
            <person name="Iwama H."/>
            <person name="Endo T."/>
            <person name="Ito H."/>
            <person name="Hahn J.H."/>
            <person name="Kim H.I."/>
            <person name="Eun M.Y."/>
            <person name="Yano M."/>
            <person name="Jiang J."/>
            <person name="Gojobori T."/>
        </authorList>
    </citation>
    <scope>NUCLEOTIDE SEQUENCE [LARGE SCALE GENOMIC DNA]</scope>
</reference>
<evidence type="ECO:0000256" key="1">
    <source>
        <dbReference type="ARBA" id="ARBA00005474"/>
    </source>
</evidence>
<comment type="similarity">
    <text evidence="1">Belongs to the LOB domain-containing protein family.</text>
</comment>
<evidence type="ECO:0000259" key="3">
    <source>
        <dbReference type="PROSITE" id="PS50891"/>
    </source>
</evidence>
<proteinExistence type="inferred from homology"/>
<feature type="region of interest" description="Disordered" evidence="2">
    <location>
        <begin position="111"/>
        <end position="140"/>
    </location>
</feature>